<proteinExistence type="predicted"/>
<evidence type="ECO:0000259" key="2">
    <source>
        <dbReference type="Pfam" id="PF13490"/>
    </source>
</evidence>
<keyword evidence="4" id="KW-1185">Reference proteome</keyword>
<evidence type="ECO:0000256" key="1">
    <source>
        <dbReference type="SAM" id="Phobius"/>
    </source>
</evidence>
<comment type="caution">
    <text evidence="3">The sequence shown here is derived from an EMBL/GenBank/DDBJ whole genome shotgun (WGS) entry which is preliminary data.</text>
</comment>
<organism evidence="3 4">
    <name type="scientific">Paenibacillus sedimenti</name>
    <dbReference type="NCBI Taxonomy" id="2770274"/>
    <lineage>
        <taxon>Bacteria</taxon>
        <taxon>Bacillati</taxon>
        <taxon>Bacillota</taxon>
        <taxon>Bacilli</taxon>
        <taxon>Bacillales</taxon>
        <taxon>Paenibacillaceae</taxon>
        <taxon>Paenibacillus</taxon>
    </lineage>
</organism>
<accession>A0A926KN88</accession>
<evidence type="ECO:0000313" key="4">
    <source>
        <dbReference type="Proteomes" id="UP000650466"/>
    </source>
</evidence>
<feature type="transmembrane region" description="Helical" evidence="1">
    <location>
        <begin position="86"/>
        <end position="106"/>
    </location>
</feature>
<dbReference type="RefSeq" id="WP_188174701.1">
    <property type="nucleotide sequence ID" value="NZ_JACVVD010000003.1"/>
</dbReference>
<protein>
    <submittedName>
        <fullName evidence="3">Zf-HC2 domain-containing protein</fullName>
    </submittedName>
</protein>
<name>A0A926KN88_9BACL</name>
<dbReference type="Pfam" id="PF13490">
    <property type="entry name" value="zf-HC2"/>
    <property type="match status" value="1"/>
</dbReference>
<feature type="domain" description="Putative zinc-finger" evidence="2">
    <location>
        <begin position="6"/>
        <end position="39"/>
    </location>
</feature>
<sequence>MSKISCDIIKDLLPLYYDNVCSANTKESVEAHIATCEDCKSILDKLNVNIGLPQETIEKNKLEGNGLKSISAYWNRSKAAAFARGMILATTVCAAFYFGYIGLYQWNITKVPTDVIEITNVSRLKDGKIAYHIKMTDGYNVNQVNSKLDSDGGFYMTPVRPLIKSKKFADIGLANMYYSINLELVNANQKAVHGKEVEIQAVYYGSPEDRILIWKKGMELPAASDAIEAQFINRD</sequence>
<reference evidence="3" key="1">
    <citation type="submission" date="2020-09" db="EMBL/GenBank/DDBJ databases">
        <title>Draft Genome Sequence of Paenibacillus sp. WST5.</title>
        <authorList>
            <person name="Bao Z."/>
        </authorList>
    </citation>
    <scope>NUCLEOTIDE SEQUENCE</scope>
    <source>
        <strain evidence="3">WST5</strain>
    </source>
</reference>
<evidence type="ECO:0000313" key="3">
    <source>
        <dbReference type="EMBL" id="MBD0380959.1"/>
    </source>
</evidence>
<dbReference type="InterPro" id="IPR027383">
    <property type="entry name" value="Znf_put"/>
</dbReference>
<dbReference type="Proteomes" id="UP000650466">
    <property type="component" value="Unassembled WGS sequence"/>
</dbReference>
<dbReference type="EMBL" id="JACVVD010000003">
    <property type="protein sequence ID" value="MBD0380959.1"/>
    <property type="molecule type" value="Genomic_DNA"/>
</dbReference>
<keyword evidence="1" id="KW-0812">Transmembrane</keyword>
<dbReference type="AlphaFoldDB" id="A0A926KN88"/>
<keyword evidence="1" id="KW-1133">Transmembrane helix</keyword>
<gene>
    <name evidence="3" type="ORF">ICC18_12595</name>
</gene>
<keyword evidence="1" id="KW-0472">Membrane</keyword>